<dbReference type="HAMAP" id="MF_00135">
    <property type="entry name" value="PRAI"/>
    <property type="match status" value="1"/>
</dbReference>
<keyword evidence="7 9" id="KW-0057">Aromatic amino acid biosynthesis</keyword>
<gene>
    <name evidence="9" type="primary">trpF</name>
    <name evidence="11" type="ORF">GCM10022254_54500</name>
</gene>
<dbReference type="SUPFAM" id="SSF51366">
    <property type="entry name" value="Ribulose-phoshate binding barrel"/>
    <property type="match status" value="1"/>
</dbReference>
<evidence type="ECO:0000256" key="2">
    <source>
        <dbReference type="ARBA" id="ARBA00004664"/>
    </source>
</evidence>
<dbReference type="InterPro" id="IPR013785">
    <property type="entry name" value="Aldolase_TIM"/>
</dbReference>
<evidence type="ECO:0000313" key="11">
    <source>
        <dbReference type="EMBL" id="GAA4238458.1"/>
    </source>
</evidence>
<dbReference type="Proteomes" id="UP001501710">
    <property type="component" value="Unassembled WGS sequence"/>
</dbReference>
<proteinExistence type="inferred from homology"/>
<evidence type="ECO:0000256" key="9">
    <source>
        <dbReference type="HAMAP-Rule" id="MF_00135"/>
    </source>
</evidence>
<dbReference type="PANTHER" id="PTHR42894:SF1">
    <property type="entry name" value="N-(5'-PHOSPHORIBOSYL)ANTHRANILATE ISOMERASE"/>
    <property type="match status" value="1"/>
</dbReference>
<evidence type="ECO:0000256" key="1">
    <source>
        <dbReference type="ARBA" id="ARBA00001164"/>
    </source>
</evidence>
<keyword evidence="6 9" id="KW-0822">Tryptophan biosynthesis</keyword>
<evidence type="ECO:0000259" key="10">
    <source>
        <dbReference type="Pfam" id="PF00697"/>
    </source>
</evidence>
<feature type="domain" description="N-(5'phosphoribosyl) anthranilate isomerase (PRAI)" evidence="10">
    <location>
        <begin position="66"/>
        <end position="194"/>
    </location>
</feature>
<keyword evidence="5 9" id="KW-0028">Amino-acid biosynthesis</keyword>
<comment type="caution">
    <text evidence="11">The sequence shown here is derived from an EMBL/GenBank/DDBJ whole genome shotgun (WGS) entry which is preliminary data.</text>
</comment>
<reference evidence="12" key="1">
    <citation type="journal article" date="2019" name="Int. J. Syst. Evol. Microbiol.">
        <title>The Global Catalogue of Microorganisms (GCM) 10K type strain sequencing project: providing services to taxonomists for standard genome sequencing and annotation.</title>
        <authorList>
            <consortium name="The Broad Institute Genomics Platform"/>
            <consortium name="The Broad Institute Genome Sequencing Center for Infectious Disease"/>
            <person name="Wu L."/>
            <person name="Ma J."/>
        </authorList>
    </citation>
    <scope>NUCLEOTIDE SEQUENCE [LARGE SCALE GENOMIC DNA]</scope>
    <source>
        <strain evidence="12">JCM 17440</strain>
    </source>
</reference>
<dbReference type="RefSeq" id="WP_344901946.1">
    <property type="nucleotide sequence ID" value="NZ_BAABAS010000020.1"/>
</dbReference>
<evidence type="ECO:0000256" key="4">
    <source>
        <dbReference type="ARBA" id="ARBA00022272"/>
    </source>
</evidence>
<evidence type="ECO:0000256" key="7">
    <source>
        <dbReference type="ARBA" id="ARBA00023141"/>
    </source>
</evidence>
<name>A0ABP8CEX0_9ACTN</name>
<evidence type="ECO:0000313" key="12">
    <source>
        <dbReference type="Proteomes" id="UP001501710"/>
    </source>
</evidence>
<comment type="catalytic activity">
    <reaction evidence="1 9">
        <text>N-(5-phospho-beta-D-ribosyl)anthranilate = 1-(2-carboxyphenylamino)-1-deoxy-D-ribulose 5-phosphate</text>
        <dbReference type="Rhea" id="RHEA:21540"/>
        <dbReference type="ChEBI" id="CHEBI:18277"/>
        <dbReference type="ChEBI" id="CHEBI:58613"/>
        <dbReference type="EC" id="5.3.1.24"/>
    </reaction>
</comment>
<dbReference type="EMBL" id="BAABAS010000020">
    <property type="protein sequence ID" value="GAA4238458.1"/>
    <property type="molecule type" value="Genomic_DNA"/>
</dbReference>
<evidence type="ECO:0000256" key="3">
    <source>
        <dbReference type="ARBA" id="ARBA00012572"/>
    </source>
</evidence>
<evidence type="ECO:0000256" key="6">
    <source>
        <dbReference type="ARBA" id="ARBA00022822"/>
    </source>
</evidence>
<dbReference type="Gene3D" id="3.20.20.70">
    <property type="entry name" value="Aldolase class I"/>
    <property type="match status" value="1"/>
</dbReference>
<organism evidence="11 12">
    <name type="scientific">Actinomadura meridiana</name>
    <dbReference type="NCBI Taxonomy" id="559626"/>
    <lineage>
        <taxon>Bacteria</taxon>
        <taxon>Bacillati</taxon>
        <taxon>Actinomycetota</taxon>
        <taxon>Actinomycetes</taxon>
        <taxon>Streptosporangiales</taxon>
        <taxon>Thermomonosporaceae</taxon>
        <taxon>Actinomadura</taxon>
    </lineage>
</organism>
<dbReference type="InterPro" id="IPR044643">
    <property type="entry name" value="TrpF_fam"/>
</dbReference>
<dbReference type="Pfam" id="PF00697">
    <property type="entry name" value="PRAI"/>
    <property type="match status" value="1"/>
</dbReference>
<protein>
    <recommendedName>
        <fullName evidence="4 9">N-(5'-phosphoribosyl)anthranilate isomerase</fullName>
        <shortName evidence="9">PRAI</shortName>
        <ecNumber evidence="3 9">5.3.1.24</ecNumber>
    </recommendedName>
</protein>
<accession>A0ABP8CEX0</accession>
<evidence type="ECO:0000256" key="5">
    <source>
        <dbReference type="ARBA" id="ARBA00022605"/>
    </source>
</evidence>
<dbReference type="EC" id="5.3.1.24" evidence="3 9"/>
<keyword evidence="8 9" id="KW-0413">Isomerase</keyword>
<comment type="similarity">
    <text evidence="9">Belongs to the TrpF family.</text>
</comment>
<keyword evidence="12" id="KW-1185">Reference proteome</keyword>
<dbReference type="PANTHER" id="PTHR42894">
    <property type="entry name" value="N-(5'-PHOSPHORIBOSYL)ANTHRANILATE ISOMERASE"/>
    <property type="match status" value="1"/>
</dbReference>
<dbReference type="InterPro" id="IPR001240">
    <property type="entry name" value="PRAI_dom"/>
</dbReference>
<dbReference type="InterPro" id="IPR011060">
    <property type="entry name" value="RibuloseP-bd_barrel"/>
</dbReference>
<evidence type="ECO:0000256" key="8">
    <source>
        <dbReference type="ARBA" id="ARBA00023235"/>
    </source>
</evidence>
<comment type="pathway">
    <text evidence="2 9">Amino-acid biosynthesis; L-tryptophan biosynthesis; L-tryptophan from chorismate: step 3/5.</text>
</comment>
<sequence>MWTKICGATGDADIGLLAELGVDLIGLWHGVPGGHADLTSAQLTRLAGLTTARGATPVLVTFVRDATTLRTVTSASGTRWVQLHGYQPPALVAALKAEGLTVVKVLHLRGEDCVERPLIASYERAGTDLFLLDSVTADGQVGSTGVPPAPDAARALAQRLTRPFLLAGGIQPDIRDRYAELTALPGFAGIDVDSFARGQDGAFSAERVTALRQAWGAKGGTS</sequence>